<evidence type="ECO:0000259" key="1">
    <source>
        <dbReference type="SMART" id="SM01321"/>
    </source>
</evidence>
<accession>A0A1X3D1R5</accession>
<dbReference type="EMBL" id="MTBO01000052">
    <property type="protein sequence ID" value="OSI13860.1"/>
    <property type="molecule type" value="Genomic_DNA"/>
</dbReference>
<proteinExistence type="predicted"/>
<dbReference type="PANTHER" id="PTHR36966">
    <property type="entry name" value="REP-ASSOCIATED TYROSINE TRANSPOSASE"/>
    <property type="match status" value="1"/>
</dbReference>
<dbReference type="GO" id="GO:0004803">
    <property type="term" value="F:transposase activity"/>
    <property type="evidence" value="ECO:0007669"/>
    <property type="project" value="InterPro"/>
</dbReference>
<reference evidence="3" key="1">
    <citation type="submission" date="2017-01" db="EMBL/GenBank/DDBJ databases">
        <authorList>
            <person name="Wolfgang W.J."/>
            <person name="Cole J."/>
            <person name="Wroblewski D."/>
            <person name="Mcginnis J."/>
            <person name="Musser K.A."/>
        </authorList>
    </citation>
    <scope>NUCLEOTIDE SEQUENCE [LARGE SCALE GENOMIC DNA]</scope>
    <source>
        <strain evidence="3">DSM 19151</strain>
    </source>
</reference>
<dbReference type="NCBIfam" id="NF047646">
    <property type="entry name" value="REP_Tyr_transpos"/>
    <property type="match status" value="1"/>
</dbReference>
<comment type="caution">
    <text evidence="2">The sequence shown here is derived from an EMBL/GenBank/DDBJ whole genome shotgun (WGS) entry which is preliminary data.</text>
</comment>
<dbReference type="SMART" id="SM01321">
    <property type="entry name" value="Y1_Tnp"/>
    <property type="match status" value="1"/>
</dbReference>
<dbReference type="InterPro" id="IPR052715">
    <property type="entry name" value="RAYT_transposase"/>
</dbReference>
<dbReference type="InterPro" id="IPR002686">
    <property type="entry name" value="Transposase_17"/>
</dbReference>
<dbReference type="PANTHER" id="PTHR36966:SF1">
    <property type="entry name" value="REP-ASSOCIATED TYROSINE TRANSPOSASE"/>
    <property type="match status" value="1"/>
</dbReference>
<sequence length="175" mass="21286">MQYRRFYRQGSLYFFTVVTYQRRPILTHPDVMPVLKTALKTVRQKYPFKTEALVILPDHLHTIWQMPENDADFSTRWNQIKRYVSHHCKHYDNLAKTANEVKKRQSSIWQQRFWEHCIRNDEDFANCMDYIHFNPVKHGYVQAAKDWPFSTFHKYVKQGVYPEDWGGVSRDFDYE</sequence>
<feature type="domain" description="Transposase IS200-like" evidence="1">
    <location>
        <begin position="8"/>
        <end position="134"/>
    </location>
</feature>
<dbReference type="Proteomes" id="UP000193118">
    <property type="component" value="Unassembled WGS sequence"/>
</dbReference>
<dbReference type="Gene3D" id="3.30.70.1290">
    <property type="entry name" value="Transposase IS200-like"/>
    <property type="match status" value="1"/>
</dbReference>
<dbReference type="AlphaFoldDB" id="A0A1X3D1R5"/>
<dbReference type="GeneID" id="94580028"/>
<dbReference type="InterPro" id="IPR036515">
    <property type="entry name" value="Transposase_17_sf"/>
</dbReference>
<dbReference type="GO" id="GO:0006313">
    <property type="term" value="P:DNA transposition"/>
    <property type="evidence" value="ECO:0007669"/>
    <property type="project" value="InterPro"/>
</dbReference>
<keyword evidence="3" id="KW-1185">Reference proteome</keyword>
<evidence type="ECO:0000313" key="3">
    <source>
        <dbReference type="Proteomes" id="UP000193118"/>
    </source>
</evidence>
<dbReference type="STRING" id="194197.BWD09_12130"/>
<dbReference type="RefSeq" id="WP_085367054.1">
    <property type="nucleotide sequence ID" value="NZ_CAUJPZ010000049.1"/>
</dbReference>
<dbReference type="SUPFAM" id="SSF143422">
    <property type="entry name" value="Transposase IS200-like"/>
    <property type="match status" value="1"/>
</dbReference>
<name>A0A1X3D1R5_9NEIS</name>
<gene>
    <name evidence="2" type="ORF">BWD09_12130</name>
</gene>
<evidence type="ECO:0000313" key="2">
    <source>
        <dbReference type="EMBL" id="OSI13860.1"/>
    </source>
</evidence>
<dbReference type="Pfam" id="PF01797">
    <property type="entry name" value="Y1_Tnp"/>
    <property type="match status" value="1"/>
</dbReference>
<dbReference type="GO" id="GO:0043565">
    <property type="term" value="F:sequence-specific DNA binding"/>
    <property type="evidence" value="ECO:0007669"/>
    <property type="project" value="TreeGrafter"/>
</dbReference>
<protein>
    <submittedName>
        <fullName evidence="2">Transposase</fullName>
    </submittedName>
</protein>
<organism evidence="2 3">
    <name type="scientific">Neisseria dentiae</name>
    <dbReference type="NCBI Taxonomy" id="194197"/>
    <lineage>
        <taxon>Bacteria</taxon>
        <taxon>Pseudomonadati</taxon>
        <taxon>Pseudomonadota</taxon>
        <taxon>Betaproteobacteria</taxon>
        <taxon>Neisseriales</taxon>
        <taxon>Neisseriaceae</taxon>
        <taxon>Neisseria</taxon>
    </lineage>
</organism>
<dbReference type="OrthoDB" id="9794403at2"/>